<dbReference type="AlphaFoldDB" id="A0AAD5UCP1"/>
<feature type="domain" description="BZIP" evidence="2">
    <location>
        <begin position="18"/>
        <end position="60"/>
    </location>
</feature>
<dbReference type="PROSITE" id="PS50217">
    <property type="entry name" value="BZIP"/>
    <property type="match status" value="1"/>
</dbReference>
<dbReference type="PROSITE" id="PS00036">
    <property type="entry name" value="BZIP_BASIC"/>
    <property type="match status" value="1"/>
</dbReference>
<feature type="region of interest" description="Disordered" evidence="1">
    <location>
        <begin position="1"/>
        <end position="34"/>
    </location>
</feature>
<organism evidence="3 4">
    <name type="scientific">Boothiomyces macroporosus</name>
    <dbReference type="NCBI Taxonomy" id="261099"/>
    <lineage>
        <taxon>Eukaryota</taxon>
        <taxon>Fungi</taxon>
        <taxon>Fungi incertae sedis</taxon>
        <taxon>Chytridiomycota</taxon>
        <taxon>Chytridiomycota incertae sedis</taxon>
        <taxon>Chytridiomycetes</taxon>
        <taxon>Rhizophydiales</taxon>
        <taxon>Terramycetaceae</taxon>
        <taxon>Boothiomyces</taxon>
    </lineage>
</organism>
<dbReference type="CDD" id="cd14686">
    <property type="entry name" value="bZIP"/>
    <property type="match status" value="1"/>
</dbReference>
<evidence type="ECO:0000313" key="3">
    <source>
        <dbReference type="EMBL" id="KAJ3254254.1"/>
    </source>
</evidence>
<dbReference type="InterPro" id="IPR046347">
    <property type="entry name" value="bZIP_sf"/>
</dbReference>
<dbReference type="GO" id="GO:0003700">
    <property type="term" value="F:DNA-binding transcription factor activity"/>
    <property type="evidence" value="ECO:0007669"/>
    <property type="project" value="InterPro"/>
</dbReference>
<gene>
    <name evidence="3" type="ORF">HK103_007307</name>
</gene>
<evidence type="ECO:0000256" key="1">
    <source>
        <dbReference type="SAM" id="MobiDB-lite"/>
    </source>
</evidence>
<reference evidence="3" key="1">
    <citation type="submission" date="2020-05" db="EMBL/GenBank/DDBJ databases">
        <title>Phylogenomic resolution of chytrid fungi.</title>
        <authorList>
            <person name="Stajich J.E."/>
            <person name="Amses K."/>
            <person name="Simmons R."/>
            <person name="Seto K."/>
            <person name="Myers J."/>
            <person name="Bonds A."/>
            <person name="Quandt C.A."/>
            <person name="Barry K."/>
            <person name="Liu P."/>
            <person name="Grigoriev I."/>
            <person name="Longcore J.E."/>
            <person name="James T.Y."/>
        </authorList>
    </citation>
    <scope>NUCLEOTIDE SEQUENCE</scope>
    <source>
        <strain evidence="3">PLAUS21</strain>
    </source>
</reference>
<name>A0AAD5UCP1_9FUNG</name>
<evidence type="ECO:0000313" key="4">
    <source>
        <dbReference type="Proteomes" id="UP001210925"/>
    </source>
</evidence>
<dbReference type="Proteomes" id="UP001210925">
    <property type="component" value="Unassembled WGS sequence"/>
</dbReference>
<dbReference type="Gene3D" id="1.20.5.170">
    <property type="match status" value="1"/>
</dbReference>
<dbReference type="EMBL" id="JADGKB010000089">
    <property type="protein sequence ID" value="KAJ3254254.1"/>
    <property type="molecule type" value="Genomic_DNA"/>
</dbReference>
<comment type="caution">
    <text evidence="3">The sequence shown here is derived from an EMBL/GenBank/DDBJ whole genome shotgun (WGS) entry which is preliminary data.</text>
</comment>
<dbReference type="SUPFAM" id="SSF57959">
    <property type="entry name" value="Leucine zipper domain"/>
    <property type="match status" value="1"/>
</dbReference>
<dbReference type="Pfam" id="PF07716">
    <property type="entry name" value="bZIP_2"/>
    <property type="match status" value="1"/>
</dbReference>
<evidence type="ECO:0000259" key="2">
    <source>
        <dbReference type="PROSITE" id="PS50217"/>
    </source>
</evidence>
<feature type="compositionally biased region" description="Basic and acidic residues" evidence="1">
    <location>
        <begin position="20"/>
        <end position="34"/>
    </location>
</feature>
<proteinExistence type="predicted"/>
<accession>A0AAD5UCP1</accession>
<keyword evidence="4" id="KW-1185">Reference proteome</keyword>
<protein>
    <recommendedName>
        <fullName evidence="2">BZIP domain-containing protein</fullName>
    </recommendedName>
</protein>
<dbReference type="InterPro" id="IPR004827">
    <property type="entry name" value="bZIP"/>
</dbReference>
<sequence length="124" mass="14474">MDGNSPNLHKINKNAGVSKELLEKRQRNSEAARRCRDKIKNKIEQLEKENQELLEQKRDLYLRFVQSETMLKTSEENLAKANERNNMLEARLAQFQKFILYTATQGKMGESEIAPYVGNQLDFQ</sequence>